<keyword evidence="1 4" id="KW-0349">Heme</keyword>
<feature type="domain" description="Cytochrome c" evidence="5">
    <location>
        <begin position="35"/>
        <end position="108"/>
    </location>
</feature>
<dbReference type="InterPro" id="IPR009056">
    <property type="entry name" value="Cyt_c-like_dom"/>
</dbReference>
<name>A0A1H5HRK1_9FLAO</name>
<dbReference type="GO" id="GO:0009055">
    <property type="term" value="F:electron transfer activity"/>
    <property type="evidence" value="ECO:0007669"/>
    <property type="project" value="InterPro"/>
</dbReference>
<dbReference type="Pfam" id="PF13442">
    <property type="entry name" value="Cytochrome_CBB3"/>
    <property type="match status" value="1"/>
</dbReference>
<gene>
    <name evidence="6" type="ORF">SAMN04488034_101228</name>
</gene>
<keyword evidence="7" id="KW-1185">Reference proteome</keyword>
<dbReference type="AlphaFoldDB" id="A0A1H5HRK1"/>
<dbReference type="SUPFAM" id="SSF46626">
    <property type="entry name" value="Cytochrome c"/>
    <property type="match status" value="1"/>
</dbReference>
<evidence type="ECO:0000256" key="2">
    <source>
        <dbReference type="ARBA" id="ARBA00022723"/>
    </source>
</evidence>
<evidence type="ECO:0000256" key="3">
    <source>
        <dbReference type="ARBA" id="ARBA00023004"/>
    </source>
</evidence>
<dbReference type="OrthoDB" id="9794322at2"/>
<reference evidence="6 7" key="1">
    <citation type="submission" date="2016-10" db="EMBL/GenBank/DDBJ databases">
        <authorList>
            <person name="de Groot N.N."/>
        </authorList>
    </citation>
    <scope>NUCLEOTIDE SEQUENCE [LARGE SCALE GENOMIC DNA]</scope>
    <source>
        <strain evidence="6 7">DSM 23553</strain>
    </source>
</reference>
<organism evidence="6 7">
    <name type="scientific">Salinimicrobium catena</name>
    <dbReference type="NCBI Taxonomy" id="390640"/>
    <lineage>
        <taxon>Bacteria</taxon>
        <taxon>Pseudomonadati</taxon>
        <taxon>Bacteroidota</taxon>
        <taxon>Flavobacteriia</taxon>
        <taxon>Flavobacteriales</taxon>
        <taxon>Flavobacteriaceae</taxon>
        <taxon>Salinimicrobium</taxon>
    </lineage>
</organism>
<evidence type="ECO:0000259" key="5">
    <source>
        <dbReference type="PROSITE" id="PS51007"/>
    </source>
</evidence>
<sequence length="112" mass="12363">MGGRLILIVIVIFLSWGCSSKKEAYTKQPLAEMSQEVEEGKVLFHKYCNSCHPNGTAGLGAPIVTTSIPGFAIRYQIRNGLGEMPAFSEEKISDKEVDKIVDYIQALRDEGK</sequence>
<evidence type="ECO:0000313" key="7">
    <source>
        <dbReference type="Proteomes" id="UP000199448"/>
    </source>
</evidence>
<dbReference type="EMBL" id="FNUG01000001">
    <property type="protein sequence ID" value="SEE30582.1"/>
    <property type="molecule type" value="Genomic_DNA"/>
</dbReference>
<dbReference type="GO" id="GO:0020037">
    <property type="term" value="F:heme binding"/>
    <property type="evidence" value="ECO:0007669"/>
    <property type="project" value="InterPro"/>
</dbReference>
<keyword evidence="3 4" id="KW-0408">Iron</keyword>
<dbReference type="InterPro" id="IPR036909">
    <property type="entry name" value="Cyt_c-like_dom_sf"/>
</dbReference>
<dbReference type="Proteomes" id="UP000199448">
    <property type="component" value="Unassembled WGS sequence"/>
</dbReference>
<proteinExistence type="predicted"/>
<evidence type="ECO:0000256" key="4">
    <source>
        <dbReference type="PROSITE-ProRule" id="PRU00433"/>
    </source>
</evidence>
<evidence type="ECO:0000256" key="1">
    <source>
        <dbReference type="ARBA" id="ARBA00022617"/>
    </source>
</evidence>
<protein>
    <submittedName>
        <fullName evidence="6">Cytochrome C oxidase, cbb3-type, subunit III</fullName>
    </submittedName>
</protein>
<keyword evidence="2 4" id="KW-0479">Metal-binding</keyword>
<evidence type="ECO:0000313" key="6">
    <source>
        <dbReference type="EMBL" id="SEE30582.1"/>
    </source>
</evidence>
<dbReference type="PROSITE" id="PS51007">
    <property type="entry name" value="CYTC"/>
    <property type="match status" value="1"/>
</dbReference>
<accession>A0A1H5HRK1</accession>
<dbReference type="STRING" id="390640.SAMN04488034_101228"/>
<dbReference type="GO" id="GO:0046872">
    <property type="term" value="F:metal ion binding"/>
    <property type="evidence" value="ECO:0007669"/>
    <property type="project" value="UniProtKB-KW"/>
</dbReference>
<dbReference type="Gene3D" id="1.10.760.10">
    <property type="entry name" value="Cytochrome c-like domain"/>
    <property type="match status" value="1"/>
</dbReference>
<dbReference type="RefSeq" id="WP_093110905.1">
    <property type="nucleotide sequence ID" value="NZ_FNGG01000001.1"/>
</dbReference>